<evidence type="ECO:0000259" key="1">
    <source>
        <dbReference type="Pfam" id="PF00534"/>
    </source>
</evidence>
<dbReference type="InterPro" id="IPR001296">
    <property type="entry name" value="Glyco_trans_1"/>
</dbReference>
<name>A0A1H6FDW9_9GAMM</name>
<dbReference type="Proteomes" id="UP000236724">
    <property type="component" value="Unassembled WGS sequence"/>
</dbReference>
<keyword evidence="2" id="KW-0808">Transferase</keyword>
<dbReference type="PANTHER" id="PTHR12526">
    <property type="entry name" value="GLYCOSYLTRANSFERASE"/>
    <property type="match status" value="1"/>
</dbReference>
<keyword evidence="2" id="KW-0328">Glycosyltransferase</keyword>
<protein>
    <submittedName>
        <fullName evidence="2">UDP-D-galactose:(Glucosyl)lipopolysaccharide-1%2 C6-D-galactosyltransferase</fullName>
    </submittedName>
</protein>
<dbReference type="SUPFAM" id="SSF53756">
    <property type="entry name" value="UDP-Glycosyltransferase/glycogen phosphorylase"/>
    <property type="match status" value="1"/>
</dbReference>
<feature type="domain" description="Glycosyl transferase family 1" evidence="1">
    <location>
        <begin position="10"/>
        <end position="118"/>
    </location>
</feature>
<dbReference type="AlphaFoldDB" id="A0A1H6FDW9"/>
<keyword evidence="3" id="KW-1185">Reference proteome</keyword>
<sequence length="184" mass="21109">MEKRTPYQIELFKFIEENNLVTRVIWEGIKDDVFNEYATSHIHVLASLSEGCPTCILEAMSLGLPSIGFDDCPGTNELIKHNANGLLAKSDDRVAGLEVSLRRLMDSPSLCEYLGKQALLDSVNFDPQHTYNNWEQLFYDAATYKTNPDRLFQEQYSIDPEKAMHAKRMIKKLMQNYKVITNVK</sequence>
<evidence type="ECO:0000313" key="2">
    <source>
        <dbReference type="EMBL" id="SEH08280.1"/>
    </source>
</evidence>
<accession>A0A1H6FDW9</accession>
<proteinExistence type="predicted"/>
<reference evidence="2 3" key="1">
    <citation type="submission" date="2016-10" db="EMBL/GenBank/DDBJ databases">
        <authorList>
            <person name="de Groot N.N."/>
        </authorList>
    </citation>
    <scope>NUCLEOTIDE SEQUENCE [LARGE SCALE GENOMIC DNA]</scope>
    <source>
        <strain evidence="2">MBHS1</strain>
    </source>
</reference>
<dbReference type="GO" id="GO:1901135">
    <property type="term" value="P:carbohydrate derivative metabolic process"/>
    <property type="evidence" value="ECO:0007669"/>
    <property type="project" value="UniProtKB-ARBA"/>
</dbReference>
<organism evidence="2 3">
    <name type="scientific">Candidatus Venteria ishoeyi</name>
    <dbReference type="NCBI Taxonomy" id="1899563"/>
    <lineage>
        <taxon>Bacteria</taxon>
        <taxon>Pseudomonadati</taxon>
        <taxon>Pseudomonadota</taxon>
        <taxon>Gammaproteobacteria</taxon>
        <taxon>Thiotrichales</taxon>
        <taxon>Thiotrichaceae</taxon>
        <taxon>Venteria</taxon>
    </lineage>
</organism>
<dbReference type="PANTHER" id="PTHR12526:SF630">
    <property type="entry name" value="GLYCOSYLTRANSFERASE"/>
    <property type="match status" value="1"/>
</dbReference>
<dbReference type="GO" id="GO:0016757">
    <property type="term" value="F:glycosyltransferase activity"/>
    <property type="evidence" value="ECO:0007669"/>
    <property type="project" value="UniProtKB-KW"/>
</dbReference>
<dbReference type="Gene3D" id="3.40.50.2000">
    <property type="entry name" value="Glycogen Phosphorylase B"/>
    <property type="match status" value="2"/>
</dbReference>
<dbReference type="EMBL" id="FMSV02000547">
    <property type="protein sequence ID" value="SEH08280.1"/>
    <property type="molecule type" value="Genomic_DNA"/>
</dbReference>
<gene>
    <name evidence="2" type="ORF">MBHS_04171</name>
</gene>
<dbReference type="Pfam" id="PF00534">
    <property type="entry name" value="Glycos_transf_1"/>
    <property type="match status" value="1"/>
</dbReference>
<evidence type="ECO:0000313" key="3">
    <source>
        <dbReference type="Proteomes" id="UP000236724"/>
    </source>
</evidence>